<accession>A0A2B4RXY1</accession>
<name>A0A2B4RXY1_STYPI</name>
<dbReference type="SMART" id="SM00875">
    <property type="entry name" value="BACK"/>
    <property type="match status" value="1"/>
</dbReference>
<comment type="caution">
    <text evidence="4">The sequence shown here is derived from an EMBL/GenBank/DDBJ whole genome shotgun (WGS) entry which is preliminary data.</text>
</comment>
<dbReference type="Pfam" id="PF00651">
    <property type="entry name" value="BTB"/>
    <property type="match status" value="1"/>
</dbReference>
<organism evidence="4 5">
    <name type="scientific">Stylophora pistillata</name>
    <name type="common">Smooth cauliflower coral</name>
    <dbReference type="NCBI Taxonomy" id="50429"/>
    <lineage>
        <taxon>Eukaryota</taxon>
        <taxon>Metazoa</taxon>
        <taxon>Cnidaria</taxon>
        <taxon>Anthozoa</taxon>
        <taxon>Hexacorallia</taxon>
        <taxon>Scleractinia</taxon>
        <taxon>Astrocoeniina</taxon>
        <taxon>Pocilloporidae</taxon>
        <taxon>Stylophora</taxon>
    </lineage>
</organism>
<dbReference type="Pfam" id="PF24681">
    <property type="entry name" value="Kelch_KLHDC2_KLHL20_DRC7"/>
    <property type="match status" value="1"/>
</dbReference>
<dbReference type="InterPro" id="IPR006652">
    <property type="entry name" value="Kelch_1"/>
</dbReference>
<evidence type="ECO:0000313" key="4">
    <source>
        <dbReference type="EMBL" id="PFX22016.1"/>
    </source>
</evidence>
<dbReference type="GO" id="GO:0005737">
    <property type="term" value="C:cytoplasm"/>
    <property type="evidence" value="ECO:0007669"/>
    <property type="project" value="UniProtKB-ARBA"/>
</dbReference>
<dbReference type="InterPro" id="IPR011705">
    <property type="entry name" value="BACK"/>
</dbReference>
<dbReference type="Pfam" id="PF07707">
    <property type="entry name" value="BACK"/>
    <property type="match status" value="1"/>
</dbReference>
<dbReference type="EMBL" id="LSMT01000255">
    <property type="protein sequence ID" value="PFX22016.1"/>
    <property type="molecule type" value="Genomic_DNA"/>
</dbReference>
<dbReference type="PANTHER" id="PTHR45632">
    <property type="entry name" value="LD33804P"/>
    <property type="match status" value="1"/>
</dbReference>
<gene>
    <name evidence="4" type="primary">Klhl17</name>
    <name evidence="4" type="ORF">AWC38_SpisGene13488</name>
</gene>
<dbReference type="PROSITE" id="PS50890">
    <property type="entry name" value="PUA"/>
    <property type="match status" value="1"/>
</dbReference>
<dbReference type="Gene3D" id="3.30.710.10">
    <property type="entry name" value="Potassium Channel Kv1.1, Chain A"/>
    <property type="match status" value="1"/>
</dbReference>
<dbReference type="InterPro" id="IPR011333">
    <property type="entry name" value="SKP1/BTB/POZ_sf"/>
</dbReference>
<sequence>MDDSFVFFFFKYSKDVLKRLSGLQKQGIMCDVRITMEGEEFQFFLNILSASSDYFFAMFIFFMKESKQREVTITGVDKDSMKMILGFIYTGEIVLDWSNVEPILQGANLMLVQSVKDACGRFLESRLNVKNCLGIQNLAETYACPKLWTTTNTFIYQNFLHVAESEEFMNLDEKQIQTLIQSDEISVENEEKVYEALVGWINYDLENRRQFFPLLMEDIRLPLVSPYYLVDVVEHEELFNTSPRCKELLLEAQHYHLLPDRRQHLDTTRTRPRNYERFHEILIAIFFYGDYHNQSTAQRYDVRQKEWHNMPNMLTRRSKHGSVEVDGHVYIVGGYDGQNTLNSIECFSLQAGRDSWNSTEVQPMHDRRSFPSALVVDDEMYVLGGYDGNDTLRSVECYSFTTLEWTQVTPMCTPRSNAGACVFNNKIYLVGGWDGISLNSVECFDMASQLWQRMPSLPRPTTGVRCCFLSFQSTNEQKQPKHRGSRGHMCIMC</sequence>
<dbReference type="SMART" id="SM00612">
    <property type="entry name" value="Kelch"/>
    <property type="match status" value="4"/>
</dbReference>
<dbReference type="PIRSF" id="PIRSF037037">
    <property type="entry name" value="Kelch-like_protein_gigaxonin"/>
    <property type="match status" value="1"/>
</dbReference>
<dbReference type="InterPro" id="IPR015915">
    <property type="entry name" value="Kelch-typ_b-propeller"/>
</dbReference>
<dbReference type="PRINTS" id="PR00501">
    <property type="entry name" value="KELCHREPEAT"/>
</dbReference>
<dbReference type="Gene3D" id="1.25.40.420">
    <property type="match status" value="1"/>
</dbReference>
<evidence type="ECO:0000256" key="1">
    <source>
        <dbReference type="ARBA" id="ARBA00022441"/>
    </source>
</evidence>
<evidence type="ECO:0000313" key="5">
    <source>
        <dbReference type="Proteomes" id="UP000225706"/>
    </source>
</evidence>
<proteinExistence type="predicted"/>
<dbReference type="SUPFAM" id="SSF117281">
    <property type="entry name" value="Kelch motif"/>
    <property type="match status" value="1"/>
</dbReference>
<dbReference type="AlphaFoldDB" id="A0A2B4RXY1"/>
<dbReference type="PANTHER" id="PTHR45632:SF17">
    <property type="entry name" value="KELCH-LIKE PROTEIN 31"/>
    <property type="match status" value="1"/>
</dbReference>
<dbReference type="FunFam" id="1.25.40.420:FF:000001">
    <property type="entry name" value="Kelch-like family member 12"/>
    <property type="match status" value="1"/>
</dbReference>
<evidence type="ECO:0000259" key="3">
    <source>
        <dbReference type="PROSITE" id="PS50097"/>
    </source>
</evidence>
<dbReference type="SMART" id="SM00225">
    <property type="entry name" value="BTB"/>
    <property type="match status" value="1"/>
</dbReference>
<dbReference type="OrthoDB" id="45365at2759"/>
<protein>
    <submittedName>
        <fullName evidence="4">Kelch-like protein 17</fullName>
    </submittedName>
</protein>
<keyword evidence="1" id="KW-0880">Kelch repeat</keyword>
<feature type="domain" description="BTB" evidence="3">
    <location>
        <begin position="30"/>
        <end position="97"/>
    </location>
</feature>
<dbReference type="PROSITE" id="PS50097">
    <property type="entry name" value="BTB"/>
    <property type="match status" value="1"/>
</dbReference>
<dbReference type="Gene3D" id="2.120.10.80">
    <property type="entry name" value="Kelch-type beta propeller"/>
    <property type="match status" value="1"/>
</dbReference>
<keyword evidence="5" id="KW-1185">Reference proteome</keyword>
<dbReference type="Proteomes" id="UP000225706">
    <property type="component" value="Unassembled WGS sequence"/>
</dbReference>
<keyword evidence="2" id="KW-0677">Repeat</keyword>
<evidence type="ECO:0000256" key="2">
    <source>
        <dbReference type="ARBA" id="ARBA00022737"/>
    </source>
</evidence>
<reference evidence="5" key="1">
    <citation type="journal article" date="2017" name="bioRxiv">
        <title>Comparative analysis of the genomes of Stylophora pistillata and Acropora digitifera provides evidence for extensive differences between species of corals.</title>
        <authorList>
            <person name="Voolstra C.R."/>
            <person name="Li Y."/>
            <person name="Liew Y.J."/>
            <person name="Baumgarten S."/>
            <person name="Zoccola D."/>
            <person name="Flot J.-F."/>
            <person name="Tambutte S."/>
            <person name="Allemand D."/>
            <person name="Aranda M."/>
        </authorList>
    </citation>
    <scope>NUCLEOTIDE SEQUENCE [LARGE SCALE GENOMIC DNA]</scope>
</reference>
<dbReference type="SUPFAM" id="SSF54695">
    <property type="entry name" value="POZ domain"/>
    <property type="match status" value="1"/>
</dbReference>
<dbReference type="InterPro" id="IPR000210">
    <property type="entry name" value="BTB/POZ_dom"/>
</dbReference>
<dbReference type="InterPro" id="IPR017096">
    <property type="entry name" value="BTB-kelch_protein"/>
</dbReference>